<dbReference type="AlphaFoldDB" id="A0A139WJH0"/>
<reference evidence="3 4" key="1">
    <citation type="journal article" date="2008" name="Nature">
        <title>The genome of the model beetle and pest Tribolium castaneum.</title>
        <authorList>
            <consortium name="Tribolium Genome Sequencing Consortium"/>
            <person name="Richards S."/>
            <person name="Gibbs R.A."/>
            <person name="Weinstock G.M."/>
            <person name="Brown S.J."/>
            <person name="Denell R."/>
            <person name="Beeman R.W."/>
            <person name="Gibbs R."/>
            <person name="Beeman R.W."/>
            <person name="Brown S.J."/>
            <person name="Bucher G."/>
            <person name="Friedrich M."/>
            <person name="Grimmelikhuijzen C.J."/>
            <person name="Klingler M."/>
            <person name="Lorenzen M."/>
            <person name="Richards S."/>
            <person name="Roth S."/>
            <person name="Schroder R."/>
            <person name="Tautz D."/>
            <person name="Zdobnov E.M."/>
            <person name="Muzny D."/>
            <person name="Gibbs R.A."/>
            <person name="Weinstock G.M."/>
            <person name="Attaway T."/>
            <person name="Bell S."/>
            <person name="Buhay C.J."/>
            <person name="Chandrabose M.N."/>
            <person name="Chavez D."/>
            <person name="Clerk-Blankenburg K.P."/>
            <person name="Cree A."/>
            <person name="Dao M."/>
            <person name="Davis C."/>
            <person name="Chacko J."/>
            <person name="Dinh H."/>
            <person name="Dugan-Rocha S."/>
            <person name="Fowler G."/>
            <person name="Garner T.T."/>
            <person name="Garnes J."/>
            <person name="Gnirke A."/>
            <person name="Hawes A."/>
            <person name="Hernandez J."/>
            <person name="Hines S."/>
            <person name="Holder M."/>
            <person name="Hume J."/>
            <person name="Jhangiani S.N."/>
            <person name="Joshi V."/>
            <person name="Khan Z.M."/>
            <person name="Jackson L."/>
            <person name="Kovar C."/>
            <person name="Kowis A."/>
            <person name="Lee S."/>
            <person name="Lewis L.R."/>
            <person name="Margolis J."/>
            <person name="Morgan M."/>
            <person name="Nazareth L.V."/>
            <person name="Nguyen N."/>
            <person name="Okwuonu G."/>
            <person name="Parker D."/>
            <person name="Richards S."/>
            <person name="Ruiz S.J."/>
            <person name="Santibanez J."/>
            <person name="Savard J."/>
            <person name="Scherer S.E."/>
            <person name="Schneider B."/>
            <person name="Sodergren E."/>
            <person name="Tautz D."/>
            <person name="Vattahil S."/>
            <person name="Villasana D."/>
            <person name="White C.S."/>
            <person name="Wright R."/>
            <person name="Park Y."/>
            <person name="Beeman R.W."/>
            <person name="Lord J."/>
            <person name="Oppert B."/>
            <person name="Lorenzen M."/>
            <person name="Brown S."/>
            <person name="Wang L."/>
            <person name="Savard J."/>
            <person name="Tautz D."/>
            <person name="Richards S."/>
            <person name="Weinstock G."/>
            <person name="Gibbs R.A."/>
            <person name="Liu Y."/>
            <person name="Worley K."/>
            <person name="Weinstock G."/>
            <person name="Elsik C.G."/>
            <person name="Reese J.T."/>
            <person name="Elhaik E."/>
            <person name="Landan G."/>
            <person name="Graur D."/>
            <person name="Arensburger P."/>
            <person name="Atkinson P."/>
            <person name="Beeman R.W."/>
            <person name="Beidler J."/>
            <person name="Brown S.J."/>
            <person name="Demuth J.P."/>
            <person name="Drury D.W."/>
            <person name="Du Y.Z."/>
            <person name="Fujiwara H."/>
            <person name="Lorenzen M."/>
            <person name="Maselli V."/>
            <person name="Osanai M."/>
            <person name="Park Y."/>
            <person name="Robertson H.M."/>
            <person name="Tu Z."/>
            <person name="Wang J.J."/>
            <person name="Wang S."/>
            <person name="Richards S."/>
            <person name="Song H."/>
            <person name="Zhang L."/>
            <person name="Sodergren E."/>
            <person name="Werner D."/>
            <person name="Stanke M."/>
            <person name="Morgenstern B."/>
            <person name="Solovyev V."/>
            <person name="Kosarev P."/>
            <person name="Brown G."/>
            <person name="Chen H.C."/>
            <person name="Ermolaeva O."/>
            <person name="Hlavina W."/>
            <person name="Kapustin Y."/>
            <person name="Kiryutin B."/>
            <person name="Kitts P."/>
            <person name="Maglott D."/>
            <person name="Pruitt K."/>
            <person name="Sapojnikov V."/>
            <person name="Souvorov A."/>
            <person name="Mackey A.J."/>
            <person name="Waterhouse R.M."/>
            <person name="Wyder S."/>
            <person name="Zdobnov E.M."/>
            <person name="Zdobnov E.M."/>
            <person name="Wyder S."/>
            <person name="Kriventseva E.V."/>
            <person name="Kadowaki T."/>
            <person name="Bork P."/>
            <person name="Aranda M."/>
            <person name="Bao R."/>
            <person name="Beermann A."/>
            <person name="Berns N."/>
            <person name="Bolognesi R."/>
            <person name="Bonneton F."/>
            <person name="Bopp D."/>
            <person name="Brown S.J."/>
            <person name="Bucher G."/>
            <person name="Butts T."/>
            <person name="Chaumot A."/>
            <person name="Denell R.E."/>
            <person name="Ferrier D.E."/>
            <person name="Friedrich M."/>
            <person name="Gordon C.M."/>
            <person name="Jindra M."/>
            <person name="Klingler M."/>
            <person name="Lan Q."/>
            <person name="Lattorff H.M."/>
            <person name="Laudet V."/>
            <person name="von Levetsow C."/>
            <person name="Liu Z."/>
            <person name="Lutz R."/>
            <person name="Lynch J.A."/>
            <person name="da Fonseca R.N."/>
            <person name="Posnien N."/>
            <person name="Reuter R."/>
            <person name="Roth S."/>
            <person name="Savard J."/>
            <person name="Schinko J.B."/>
            <person name="Schmitt C."/>
            <person name="Schoppmeier M."/>
            <person name="Schroder R."/>
            <person name="Shippy T.D."/>
            <person name="Simonnet F."/>
            <person name="Marques-Souza H."/>
            <person name="Tautz D."/>
            <person name="Tomoyasu Y."/>
            <person name="Trauner J."/>
            <person name="Van der Zee M."/>
            <person name="Vervoort M."/>
            <person name="Wittkopp N."/>
            <person name="Wimmer E.A."/>
            <person name="Yang X."/>
            <person name="Jones A.K."/>
            <person name="Sattelle D.B."/>
            <person name="Ebert P.R."/>
            <person name="Nelson D."/>
            <person name="Scott J.G."/>
            <person name="Beeman R.W."/>
            <person name="Muthukrishnan S."/>
            <person name="Kramer K.J."/>
            <person name="Arakane Y."/>
            <person name="Beeman R.W."/>
            <person name="Zhu Q."/>
            <person name="Hogenkamp D."/>
            <person name="Dixit R."/>
            <person name="Oppert B."/>
            <person name="Jiang H."/>
            <person name="Zou Z."/>
            <person name="Marshall J."/>
            <person name="Elpidina E."/>
            <person name="Vinokurov K."/>
            <person name="Oppert C."/>
            <person name="Zou Z."/>
            <person name="Evans J."/>
            <person name="Lu Z."/>
            <person name="Zhao P."/>
            <person name="Sumathipala N."/>
            <person name="Altincicek B."/>
            <person name="Vilcinskas A."/>
            <person name="Williams M."/>
            <person name="Hultmark D."/>
            <person name="Hetru C."/>
            <person name="Jiang H."/>
            <person name="Grimmelikhuijzen C.J."/>
            <person name="Hauser F."/>
            <person name="Cazzamali G."/>
            <person name="Williamson M."/>
            <person name="Park Y."/>
            <person name="Li B."/>
            <person name="Tanaka Y."/>
            <person name="Predel R."/>
            <person name="Neupert S."/>
            <person name="Schachtner J."/>
            <person name="Verleyen P."/>
            <person name="Raible F."/>
            <person name="Bork P."/>
            <person name="Friedrich M."/>
            <person name="Walden K.K."/>
            <person name="Robertson H.M."/>
            <person name="Angeli S."/>
            <person name="Foret S."/>
            <person name="Bucher G."/>
            <person name="Schuetz S."/>
            <person name="Maleszka R."/>
            <person name="Wimmer E.A."/>
            <person name="Beeman R.W."/>
            <person name="Lorenzen M."/>
            <person name="Tomoyasu Y."/>
            <person name="Miller S.C."/>
            <person name="Grossmann D."/>
            <person name="Bucher G."/>
        </authorList>
    </citation>
    <scope>NUCLEOTIDE SEQUENCE [LARGE SCALE GENOMIC DNA]</scope>
    <source>
        <strain evidence="3 4">Georgia GA2</strain>
    </source>
</reference>
<feature type="domain" description="J" evidence="2">
    <location>
        <begin position="28"/>
        <end position="92"/>
    </location>
</feature>
<dbReference type="FunCoup" id="A0A139WJH0">
    <property type="interactions" value="38"/>
</dbReference>
<dbReference type="PANTHER" id="PTHR44825">
    <property type="match status" value="1"/>
</dbReference>
<organism evidence="3 4">
    <name type="scientific">Tribolium castaneum</name>
    <name type="common">Red flour beetle</name>
    <dbReference type="NCBI Taxonomy" id="7070"/>
    <lineage>
        <taxon>Eukaryota</taxon>
        <taxon>Metazoa</taxon>
        <taxon>Ecdysozoa</taxon>
        <taxon>Arthropoda</taxon>
        <taxon>Hexapoda</taxon>
        <taxon>Insecta</taxon>
        <taxon>Pterygota</taxon>
        <taxon>Neoptera</taxon>
        <taxon>Endopterygota</taxon>
        <taxon>Coleoptera</taxon>
        <taxon>Polyphaga</taxon>
        <taxon>Cucujiformia</taxon>
        <taxon>Tenebrionidae</taxon>
        <taxon>Tenebrionidae incertae sedis</taxon>
        <taxon>Tribolium</taxon>
    </lineage>
</organism>
<reference evidence="3 4" key="2">
    <citation type="journal article" date="2010" name="Nucleic Acids Res.">
        <title>BeetleBase in 2010: revisions to provide comprehensive genomic information for Tribolium castaneum.</title>
        <authorList>
            <person name="Kim H.S."/>
            <person name="Murphy T."/>
            <person name="Xia J."/>
            <person name="Caragea D."/>
            <person name="Park Y."/>
            <person name="Beeman R.W."/>
            <person name="Lorenzen M.D."/>
            <person name="Butcher S."/>
            <person name="Manak J.R."/>
            <person name="Brown S.J."/>
        </authorList>
    </citation>
    <scope>GENOME REANNOTATION</scope>
    <source>
        <strain evidence="3 4">Georgia GA2</strain>
    </source>
</reference>
<dbReference type="PROSITE" id="PS50076">
    <property type="entry name" value="DNAJ_2"/>
    <property type="match status" value="1"/>
</dbReference>
<dbReference type="SUPFAM" id="SSF46565">
    <property type="entry name" value="Chaperone J-domain"/>
    <property type="match status" value="1"/>
</dbReference>
<dbReference type="InterPro" id="IPR052763">
    <property type="entry name" value="DnaJ_C4"/>
</dbReference>
<accession>A0A139WJH0</accession>
<keyword evidence="1" id="KW-0472">Membrane</keyword>
<proteinExistence type="predicted"/>
<dbReference type="InterPro" id="IPR001623">
    <property type="entry name" value="DnaJ_domain"/>
</dbReference>
<keyword evidence="1" id="KW-1133">Transmembrane helix</keyword>
<gene>
    <name evidence="3" type="primary">AUGUSTUS-3.0.2_34658</name>
    <name evidence="3" type="ORF">TcasGA2_TC034658</name>
</gene>
<dbReference type="KEGG" id="tca:103312707"/>
<dbReference type="Proteomes" id="UP000007266">
    <property type="component" value="Linkage group 4"/>
</dbReference>
<evidence type="ECO:0000313" key="3">
    <source>
        <dbReference type="EMBL" id="KYB28021.1"/>
    </source>
</evidence>
<dbReference type="PANTHER" id="PTHR44825:SF1">
    <property type="entry name" value="DNAJ HOMOLOG SUBFAMILY C MEMBER 4"/>
    <property type="match status" value="1"/>
</dbReference>
<sequence>MLCKICSDISKLTQKTITIHGSCRFYQTHYDVLNLARNCTDKEIRSAFIKLSKEHHPDVNKSKQSHARFQQINEAYKVLGKRESRRNYDLGLASPENHTNSRDYYNEAHYERPIRNPYNDPLFWVNRNKSKDKYYENSSYYGVGGIPKLPNSTIVMICIFFSLIGVGLQYLAITRSVTFKREVLIQKSLEAEKVHNEARTAAHNNGNEAQLETLKKRLLGRTPKESDK</sequence>
<evidence type="ECO:0000313" key="4">
    <source>
        <dbReference type="Proteomes" id="UP000007266"/>
    </source>
</evidence>
<dbReference type="Gene3D" id="1.10.287.110">
    <property type="entry name" value="DnaJ domain"/>
    <property type="match status" value="1"/>
</dbReference>
<dbReference type="PRINTS" id="PR00625">
    <property type="entry name" value="JDOMAIN"/>
</dbReference>
<evidence type="ECO:0000259" key="2">
    <source>
        <dbReference type="PROSITE" id="PS50076"/>
    </source>
</evidence>
<dbReference type="SMART" id="SM00271">
    <property type="entry name" value="DnaJ"/>
    <property type="match status" value="1"/>
</dbReference>
<dbReference type="Pfam" id="PF00226">
    <property type="entry name" value="DnaJ"/>
    <property type="match status" value="1"/>
</dbReference>
<dbReference type="InParanoid" id="A0A139WJH0"/>
<evidence type="ECO:0000256" key="1">
    <source>
        <dbReference type="SAM" id="Phobius"/>
    </source>
</evidence>
<feature type="transmembrane region" description="Helical" evidence="1">
    <location>
        <begin position="154"/>
        <end position="173"/>
    </location>
</feature>
<dbReference type="CDD" id="cd06257">
    <property type="entry name" value="DnaJ"/>
    <property type="match status" value="1"/>
</dbReference>
<keyword evidence="1" id="KW-0812">Transmembrane</keyword>
<dbReference type="OMA" id="KHAEFQE"/>
<dbReference type="STRING" id="7070.A0A139WJH0"/>
<dbReference type="EMBL" id="KQ971338">
    <property type="protein sequence ID" value="KYB28021.1"/>
    <property type="molecule type" value="Genomic_DNA"/>
</dbReference>
<name>A0A139WJH0_TRICA</name>
<dbReference type="OrthoDB" id="445556at2759"/>
<keyword evidence="4" id="KW-1185">Reference proteome</keyword>
<dbReference type="InterPro" id="IPR036869">
    <property type="entry name" value="J_dom_sf"/>
</dbReference>
<protein>
    <submittedName>
        <fullName evidence="3">DnaJ-like protein 60</fullName>
    </submittedName>
</protein>